<dbReference type="RefSeq" id="WP_061429806.1">
    <property type="nucleotide sequence ID" value="NZ_CATNZX010000014.1"/>
</dbReference>
<evidence type="ECO:0000313" key="2">
    <source>
        <dbReference type="Proteomes" id="UP000070260"/>
    </source>
</evidence>
<organism evidence="1 2">
    <name type="scientific">Clostridium perfringens</name>
    <dbReference type="NCBI Taxonomy" id="1502"/>
    <lineage>
        <taxon>Bacteria</taxon>
        <taxon>Bacillati</taxon>
        <taxon>Bacillota</taxon>
        <taxon>Clostridia</taxon>
        <taxon>Eubacteriales</taxon>
        <taxon>Clostridiaceae</taxon>
        <taxon>Clostridium</taxon>
    </lineage>
</organism>
<dbReference type="AlphaFoldDB" id="A0A140GRQ7"/>
<accession>A0A140GRQ7</accession>
<evidence type="ECO:0000313" key="1">
    <source>
        <dbReference type="EMBL" id="AMN31216.1"/>
    </source>
</evidence>
<protein>
    <submittedName>
        <fullName evidence="1">Uncharacterized protein</fullName>
    </submittedName>
</protein>
<name>A0A140GRQ7_CLOPF</name>
<proteinExistence type="predicted"/>
<dbReference type="PATRIC" id="fig|1502.177.peg.3509"/>
<geneLocation type="plasmid" evidence="1 2">
    <name>pJFP838A</name>
</geneLocation>
<gene>
    <name evidence="1" type="ORF">JFP838_pA0300</name>
</gene>
<dbReference type="Proteomes" id="UP000070260">
    <property type="component" value="Plasmid pJFP838A"/>
</dbReference>
<keyword evidence="1" id="KW-0614">Plasmid</keyword>
<dbReference type="EMBL" id="CP013615">
    <property type="protein sequence ID" value="AMN31216.1"/>
    <property type="molecule type" value="Genomic_DNA"/>
</dbReference>
<reference evidence="1 2" key="1">
    <citation type="journal article" date="2016" name="PLoS ONE">
        <title>Plasmid Characterization and Chromosome Analysis of Two netF+ Clostridium perfringens Isolates Associated with Foal and Canine Necrotizing Enteritis.</title>
        <authorList>
            <person name="Mehdizadeh Gohari I."/>
            <person name="Kropinski A.M."/>
            <person name="Weese S.J."/>
            <person name="Parreira V.R."/>
            <person name="Whitehead A.E."/>
            <person name="Boerlin P."/>
            <person name="Prescott J.F."/>
        </authorList>
    </citation>
    <scope>NUCLEOTIDE SEQUENCE [LARGE SCALE GENOMIC DNA]</scope>
    <source>
        <strain evidence="1 2">JP838</strain>
        <plasmid evidence="2">Plasmid pJFP838A</plasmid>
    </source>
</reference>
<sequence length="103" mass="12304">MREKIIRHINKMFENKRICGFREEYIIRKFSISKEEFDNIMKEFINEGKIELLYEVKCKCLNGIKMAKTIDEALGNIAECNICGNSFAIDESDIYPYYKFKRE</sequence>